<feature type="region of interest" description="Disordered" evidence="1">
    <location>
        <begin position="1"/>
        <end position="66"/>
    </location>
</feature>
<evidence type="ECO:0000313" key="3">
    <source>
        <dbReference type="EMBL" id="CCO15024.1"/>
    </source>
</evidence>
<protein>
    <recommendedName>
        <fullName evidence="2">Srp40 C-terminal domain-containing protein</fullName>
    </recommendedName>
</protein>
<sequence length="152" mass="17363">MITDDDARENKATTSCYPSLATAGQKPPPPSSARKNTIELGFNFFNSKEQKGNDMSKSRSARPFNRVNDEEWLNEKNKKGDNKFRNAHGVGNYRKNLGYKAEQKFVQKQGKQFAHEKNKEKKRRVYRGGKIETNAVNSRVLFDSSSDEDEVL</sequence>
<accession>K8EB64</accession>
<name>K8EB64_9CHLO</name>
<gene>
    <name evidence="3" type="ORF">Bathy02g04950</name>
</gene>
<dbReference type="GO" id="GO:0005730">
    <property type="term" value="C:nucleolus"/>
    <property type="evidence" value="ECO:0007669"/>
    <property type="project" value="UniProtKB-ARBA"/>
</dbReference>
<proteinExistence type="predicted"/>
<reference evidence="3 4" key="1">
    <citation type="submission" date="2011-10" db="EMBL/GenBank/DDBJ databases">
        <authorList>
            <person name="Genoscope - CEA"/>
        </authorList>
    </citation>
    <scope>NUCLEOTIDE SEQUENCE [LARGE SCALE GENOMIC DNA]</scope>
    <source>
        <strain evidence="3 4">RCC 1105</strain>
    </source>
</reference>
<keyword evidence="4" id="KW-1185">Reference proteome</keyword>
<evidence type="ECO:0000259" key="2">
    <source>
        <dbReference type="Pfam" id="PF05022"/>
    </source>
</evidence>
<dbReference type="Proteomes" id="UP000198341">
    <property type="component" value="Chromosome 2"/>
</dbReference>
<dbReference type="OrthoDB" id="5599646at2759"/>
<evidence type="ECO:0000313" key="4">
    <source>
        <dbReference type="Proteomes" id="UP000198341"/>
    </source>
</evidence>
<dbReference type="GeneID" id="19017608"/>
<feature type="compositionally biased region" description="Basic and acidic residues" evidence="1">
    <location>
        <begin position="48"/>
        <end position="57"/>
    </location>
</feature>
<evidence type="ECO:0000256" key="1">
    <source>
        <dbReference type="SAM" id="MobiDB-lite"/>
    </source>
</evidence>
<dbReference type="KEGG" id="bpg:Bathy02g04950"/>
<feature type="domain" description="Srp40 C-terminal" evidence="2">
    <location>
        <begin position="63"/>
        <end position="138"/>
    </location>
</feature>
<dbReference type="InterPro" id="IPR007718">
    <property type="entry name" value="Srp40_C"/>
</dbReference>
<dbReference type="RefSeq" id="XP_007514784.1">
    <property type="nucleotide sequence ID" value="XM_007514722.1"/>
</dbReference>
<organism evidence="3 4">
    <name type="scientific">Bathycoccus prasinos</name>
    <dbReference type="NCBI Taxonomy" id="41875"/>
    <lineage>
        <taxon>Eukaryota</taxon>
        <taxon>Viridiplantae</taxon>
        <taxon>Chlorophyta</taxon>
        <taxon>Mamiellophyceae</taxon>
        <taxon>Mamiellales</taxon>
        <taxon>Bathycoccaceae</taxon>
        <taxon>Bathycoccus</taxon>
    </lineage>
</organism>
<dbReference type="EMBL" id="FO082277">
    <property type="protein sequence ID" value="CCO15024.1"/>
    <property type="molecule type" value="Genomic_DNA"/>
</dbReference>
<dbReference type="AlphaFoldDB" id="K8EB64"/>
<dbReference type="Pfam" id="PF05022">
    <property type="entry name" value="SRP40_C"/>
    <property type="match status" value="1"/>
</dbReference>